<feature type="domain" description="Fido" evidence="1">
    <location>
        <begin position="1"/>
        <end position="112"/>
    </location>
</feature>
<dbReference type="PANTHER" id="PTHR39426">
    <property type="entry name" value="HOMOLOGY TO DEATH-ON-CURING PROTEIN OF PHAGE P1"/>
    <property type="match status" value="1"/>
</dbReference>
<gene>
    <name evidence="2" type="ORF">DSY94_02575</name>
</gene>
<proteinExistence type="predicted"/>
<sequence>MHSTAPASRISSHSRENMEEIPARLYGSLLPQTEVEPLEGLSIFELAASYSYGLAKNHSFVDGNKRIAFTVAAIFLEINGFHFNAPESEVVVIFEHVSGNQSGLRLVTGAER</sequence>
<dbReference type="AlphaFoldDB" id="A0A432GR54"/>
<dbReference type="PROSITE" id="PS51459">
    <property type="entry name" value="FIDO"/>
    <property type="match status" value="1"/>
</dbReference>
<dbReference type="Pfam" id="PF02661">
    <property type="entry name" value="Fic"/>
    <property type="match status" value="1"/>
</dbReference>
<dbReference type="EMBL" id="QNZI01000069">
    <property type="protein sequence ID" value="RTZ86004.1"/>
    <property type="molecule type" value="Genomic_DNA"/>
</dbReference>
<dbReference type="InterPro" id="IPR003812">
    <property type="entry name" value="Fido"/>
</dbReference>
<dbReference type="Gene3D" id="1.20.120.1870">
    <property type="entry name" value="Fic/DOC protein, Fido domain"/>
    <property type="match status" value="1"/>
</dbReference>
<dbReference type="SUPFAM" id="SSF140931">
    <property type="entry name" value="Fic-like"/>
    <property type="match status" value="1"/>
</dbReference>
<evidence type="ECO:0000259" key="1">
    <source>
        <dbReference type="PROSITE" id="PS51459"/>
    </source>
</evidence>
<dbReference type="PANTHER" id="PTHR39426:SF1">
    <property type="entry name" value="HOMOLOGY TO DEATH-ON-CURING PROTEIN OF PHAGE P1"/>
    <property type="match status" value="1"/>
</dbReference>
<comment type="caution">
    <text evidence="2">The sequence shown here is derived from an EMBL/GenBank/DDBJ whole genome shotgun (WGS) entry which is preliminary data.</text>
</comment>
<dbReference type="NCBIfam" id="TIGR01550">
    <property type="entry name" value="DOC_P1"/>
    <property type="match status" value="1"/>
</dbReference>
<dbReference type="GO" id="GO:0016301">
    <property type="term" value="F:kinase activity"/>
    <property type="evidence" value="ECO:0007669"/>
    <property type="project" value="InterPro"/>
</dbReference>
<organism evidence="2 3">
    <name type="scientific">SAR324 cluster bacterium</name>
    <dbReference type="NCBI Taxonomy" id="2024889"/>
    <lineage>
        <taxon>Bacteria</taxon>
        <taxon>Deltaproteobacteria</taxon>
        <taxon>SAR324 cluster</taxon>
    </lineage>
</organism>
<evidence type="ECO:0000313" key="3">
    <source>
        <dbReference type="Proteomes" id="UP000287176"/>
    </source>
</evidence>
<dbReference type="Proteomes" id="UP000287176">
    <property type="component" value="Unassembled WGS sequence"/>
</dbReference>
<dbReference type="InterPro" id="IPR006440">
    <property type="entry name" value="Doc"/>
</dbReference>
<reference evidence="2 3" key="1">
    <citation type="submission" date="2018-06" db="EMBL/GenBank/DDBJ databases">
        <title>Combined omics and stable isotope probing to characterize newly discovered Mariana Back-Arc vent microbial communities.</title>
        <authorList>
            <person name="Trembath-Reichert E."/>
            <person name="Huber J.A."/>
        </authorList>
    </citation>
    <scope>NUCLEOTIDE SEQUENCE [LARGE SCALE GENOMIC DNA]</scope>
    <source>
        <strain evidence="2">MAG 24</strain>
    </source>
</reference>
<evidence type="ECO:0000313" key="2">
    <source>
        <dbReference type="EMBL" id="RTZ86004.1"/>
    </source>
</evidence>
<accession>A0A432GR54</accession>
<dbReference type="InterPro" id="IPR036597">
    <property type="entry name" value="Fido-like_dom_sf"/>
</dbReference>
<dbReference type="InterPro" id="IPR053737">
    <property type="entry name" value="Type_II_TA_Toxin"/>
</dbReference>
<name>A0A432GR54_9DELT</name>
<protein>
    <recommendedName>
        <fullName evidence="1">Fido domain-containing protein</fullName>
    </recommendedName>
</protein>